<evidence type="ECO:0000313" key="1">
    <source>
        <dbReference type="EMBL" id="AVN58472.1"/>
    </source>
</evidence>
<accession>A0A343VRE8</accession>
<organism evidence="1">
    <name type="scientific">Mycolicibacterium sp. CBMA 213</name>
    <dbReference type="NCBI Taxonomy" id="1968788"/>
    <lineage>
        <taxon>Bacteria</taxon>
        <taxon>Bacillati</taxon>
        <taxon>Actinomycetota</taxon>
        <taxon>Actinomycetes</taxon>
        <taxon>Mycobacteriales</taxon>
        <taxon>Mycobacteriaceae</taxon>
        <taxon>Mycolicibacterium</taxon>
    </lineage>
</organism>
<geneLocation type="plasmid" evidence="1">
    <name>pCBMA213_1</name>
</geneLocation>
<dbReference type="EMBL" id="MF600313">
    <property type="protein sequence ID" value="AVN58472.1"/>
    <property type="molecule type" value="Genomic_DNA"/>
</dbReference>
<gene>
    <name evidence="1" type="ORF">B5P44_p00177</name>
</gene>
<proteinExistence type="predicted"/>
<keyword evidence="1" id="KW-0614">Plasmid</keyword>
<dbReference type="RefSeq" id="WP_155921921.1">
    <property type="nucleotide sequence ID" value="NZ_MF600313.1"/>
</dbReference>
<name>A0A343VRE8_9MYCO</name>
<dbReference type="AlphaFoldDB" id="A0A343VRE8"/>
<protein>
    <submittedName>
        <fullName evidence="1">Uncharacterized protein</fullName>
    </submittedName>
</protein>
<sequence length="74" mass="7928">MADISVAFWNKETGNVWAESSDGWTKVEVAAGVASPLAAYDALGAAGFVRRGDWLIVPGISHLRQVTVARQENL</sequence>
<reference evidence="1" key="1">
    <citation type="journal article" date="2018" name="Front. Microbiol.">
        <title>Beyond the Limits: tRNA Array Units in Mycobacterium Genomes.</title>
        <authorList>
            <person name="Morgado S.M."/>
            <person name="Vicente A.C."/>
        </authorList>
    </citation>
    <scope>NUCLEOTIDE SEQUENCE</scope>
    <source>
        <strain evidence="1">CBMA 213</strain>
        <plasmid evidence="1">pCBMA213_1</plasmid>
    </source>
</reference>